<sequence length="121" mass="14169">MANQGHQAHFRALNALEALVHEYWNIDLVKEVKEELEQAVQLLTLHLDRVACPCGDTEKDVQFYQSLLKLVNEALQERSLFPIPQVQESLETYFAQKTSDHRCIWRLLHNQHDWAQEMETG</sequence>
<organism evidence="1 2">
    <name type="scientific">Paludifilum halophilum</name>
    <dbReference type="NCBI Taxonomy" id="1642702"/>
    <lineage>
        <taxon>Bacteria</taxon>
        <taxon>Bacillati</taxon>
        <taxon>Bacillota</taxon>
        <taxon>Bacilli</taxon>
        <taxon>Bacillales</taxon>
        <taxon>Thermoactinomycetaceae</taxon>
        <taxon>Paludifilum</taxon>
    </lineage>
</organism>
<reference evidence="1 2" key="1">
    <citation type="submission" date="2017-07" db="EMBL/GenBank/DDBJ databases">
        <title>The genome sequence of Paludifilum halophilum highlights mechanisms for microbial adaptation to high salt environemnts.</title>
        <authorList>
            <person name="Belbahri L."/>
        </authorList>
    </citation>
    <scope>NUCLEOTIDE SEQUENCE [LARGE SCALE GENOMIC DNA]</scope>
    <source>
        <strain evidence="1 2">DSM 102817</strain>
    </source>
</reference>
<gene>
    <name evidence="1" type="ORF">CHM34_05845</name>
</gene>
<protein>
    <submittedName>
        <fullName evidence="1">Uncharacterized protein</fullName>
    </submittedName>
</protein>
<dbReference type="OrthoDB" id="2988839at2"/>
<comment type="caution">
    <text evidence="1">The sequence shown here is derived from an EMBL/GenBank/DDBJ whole genome shotgun (WGS) entry which is preliminary data.</text>
</comment>
<accession>A0A235B7T1</accession>
<proteinExistence type="predicted"/>
<evidence type="ECO:0000313" key="1">
    <source>
        <dbReference type="EMBL" id="OYD08364.1"/>
    </source>
</evidence>
<name>A0A235B7T1_9BACL</name>
<dbReference type="EMBL" id="NOWF01000003">
    <property type="protein sequence ID" value="OYD08364.1"/>
    <property type="molecule type" value="Genomic_DNA"/>
</dbReference>
<evidence type="ECO:0000313" key="2">
    <source>
        <dbReference type="Proteomes" id="UP000215459"/>
    </source>
</evidence>
<dbReference type="RefSeq" id="WP_094263670.1">
    <property type="nucleotide sequence ID" value="NZ_NOWF01000003.1"/>
</dbReference>
<dbReference type="Proteomes" id="UP000215459">
    <property type="component" value="Unassembled WGS sequence"/>
</dbReference>
<keyword evidence="2" id="KW-1185">Reference proteome</keyword>
<dbReference type="AlphaFoldDB" id="A0A235B7T1"/>